<keyword evidence="12" id="KW-1185">Reference proteome</keyword>
<dbReference type="HAMAP" id="MF_00415">
    <property type="entry name" value="FlgH"/>
    <property type="match status" value="1"/>
</dbReference>
<comment type="subunit">
    <text evidence="4 9">The basal body constitutes a major portion of the flagellar organelle and consists of four rings (L,P,S, and M) mounted on a central rod.</text>
</comment>
<dbReference type="PRINTS" id="PR01008">
    <property type="entry name" value="FLGLRINGFLGH"/>
</dbReference>
<evidence type="ECO:0000313" key="12">
    <source>
        <dbReference type="Proteomes" id="UP000238589"/>
    </source>
</evidence>
<reference evidence="11 12" key="1">
    <citation type="submission" date="2018-03" db="EMBL/GenBank/DDBJ databases">
        <title>Comparative genomics illustrates the genes involved in a hyperalkaliphilic mechanisms of Serpentinomonas isolated from highly-alkaline calcium-rich serpentinized springs.</title>
        <authorList>
            <person name="Suzuki S."/>
            <person name="Ishii S."/>
            <person name="Walworth N."/>
            <person name="Bird L."/>
            <person name="Kuenen J.G."/>
            <person name="Nealson K.H."/>
        </authorList>
    </citation>
    <scope>NUCLEOTIDE SEQUENCE [LARGE SCALE GENOMIC DNA]</scope>
    <source>
        <strain evidence="11 12">P1</strain>
    </source>
</reference>
<evidence type="ECO:0000256" key="4">
    <source>
        <dbReference type="ARBA" id="ARBA00011439"/>
    </source>
</evidence>
<dbReference type="Pfam" id="PF02107">
    <property type="entry name" value="FlgH"/>
    <property type="match status" value="1"/>
</dbReference>
<protein>
    <recommendedName>
        <fullName evidence="9">Flagellar L-ring protein</fullName>
    </recommendedName>
    <alternativeName>
        <fullName evidence="9">Basal body L-ring protein</fullName>
    </alternativeName>
</protein>
<comment type="similarity">
    <text evidence="3 9">Belongs to the FlgH family.</text>
</comment>
<evidence type="ECO:0000256" key="3">
    <source>
        <dbReference type="ARBA" id="ARBA00006929"/>
    </source>
</evidence>
<keyword evidence="6 9" id="KW-0472">Membrane</keyword>
<keyword evidence="8 9" id="KW-0998">Cell outer membrane</keyword>
<keyword evidence="11" id="KW-0966">Cell projection</keyword>
<feature type="chain" id="PRO_5015405596" description="Flagellar L-ring protein" evidence="10">
    <location>
        <begin position="21"/>
        <end position="222"/>
    </location>
</feature>
<comment type="caution">
    <text evidence="11">The sequence shown here is derived from an EMBL/GenBank/DDBJ whole genome shotgun (WGS) entry which is preliminary data.</text>
</comment>
<dbReference type="Proteomes" id="UP000238589">
    <property type="component" value="Unassembled WGS sequence"/>
</dbReference>
<keyword evidence="11" id="KW-0969">Cilium</keyword>
<dbReference type="OrthoDB" id="9789463at2"/>
<evidence type="ECO:0000256" key="1">
    <source>
        <dbReference type="ARBA" id="ARBA00002591"/>
    </source>
</evidence>
<proteinExistence type="inferred from homology"/>
<evidence type="ECO:0000256" key="6">
    <source>
        <dbReference type="ARBA" id="ARBA00023136"/>
    </source>
</evidence>
<sequence length="222" mass="22849">MSMFKSLAASLCLALAGCSAVPPSSIVPYPTSARAQPAALASPSPGAIFQAQGYRPLFEDRRARAVGDVLTIVINEKAQADKRASASASSSASVNSQASKLSLLPATVSDWLGLNAGGSNTSSNKEAGAAGSNFLGTLAVSVIEVLPNGNLLVSGEKQIGLDKGSEFIRFSGVVTPASISSGNTVPSTQVADARLEYRTNSQIDKSQLASMLNRLFYSVLPL</sequence>
<keyword evidence="9" id="KW-0449">Lipoprotein</keyword>
<dbReference type="GO" id="GO:0071973">
    <property type="term" value="P:bacterial-type flagellum-dependent cell motility"/>
    <property type="evidence" value="ECO:0007669"/>
    <property type="project" value="InterPro"/>
</dbReference>
<accession>A0A2S9K4C2</accession>
<comment type="function">
    <text evidence="1 9">Assembles around the rod to form the L-ring and probably protects the motor/basal body from shearing forces during rotation.</text>
</comment>
<organism evidence="11 12">
    <name type="scientific">Malikia granosa</name>
    <dbReference type="NCBI Taxonomy" id="263067"/>
    <lineage>
        <taxon>Bacteria</taxon>
        <taxon>Pseudomonadati</taxon>
        <taxon>Pseudomonadota</taxon>
        <taxon>Betaproteobacteria</taxon>
        <taxon>Burkholderiales</taxon>
        <taxon>Comamonadaceae</taxon>
        <taxon>Malikia</taxon>
    </lineage>
</organism>
<evidence type="ECO:0000313" key="11">
    <source>
        <dbReference type="EMBL" id="PRD65316.1"/>
    </source>
</evidence>
<keyword evidence="7 9" id="KW-0975">Bacterial flagellum</keyword>
<evidence type="ECO:0000256" key="5">
    <source>
        <dbReference type="ARBA" id="ARBA00022729"/>
    </source>
</evidence>
<comment type="subcellular location">
    <subcellularLocation>
        <location evidence="9">Cell outer membrane</location>
        <topology evidence="9">Lipid-anchor</topology>
    </subcellularLocation>
    <subcellularLocation>
        <location evidence="9">Bacterial flagellum basal body</location>
    </subcellularLocation>
    <subcellularLocation>
        <location evidence="2">Membrane</location>
    </subcellularLocation>
</comment>
<dbReference type="PANTHER" id="PTHR34933">
    <property type="entry name" value="FLAGELLAR L-RING PROTEIN"/>
    <property type="match status" value="1"/>
</dbReference>
<keyword evidence="5 9" id="KW-0732">Signal</keyword>
<feature type="signal peptide" evidence="10">
    <location>
        <begin position="1"/>
        <end position="20"/>
    </location>
</feature>
<evidence type="ECO:0000256" key="2">
    <source>
        <dbReference type="ARBA" id="ARBA00004370"/>
    </source>
</evidence>
<evidence type="ECO:0000256" key="9">
    <source>
        <dbReference type="HAMAP-Rule" id="MF_00415"/>
    </source>
</evidence>
<name>A0A2S9K4C2_9BURK</name>
<dbReference type="GO" id="GO:0009279">
    <property type="term" value="C:cell outer membrane"/>
    <property type="evidence" value="ECO:0007669"/>
    <property type="project" value="UniProtKB-SubCell"/>
</dbReference>
<dbReference type="GO" id="GO:0003774">
    <property type="term" value="F:cytoskeletal motor activity"/>
    <property type="evidence" value="ECO:0007669"/>
    <property type="project" value="InterPro"/>
</dbReference>
<keyword evidence="11" id="KW-0282">Flagellum</keyword>
<dbReference type="GO" id="GO:0009427">
    <property type="term" value="C:bacterial-type flagellum basal body, distal rod, L ring"/>
    <property type="evidence" value="ECO:0007669"/>
    <property type="project" value="InterPro"/>
</dbReference>
<evidence type="ECO:0000256" key="8">
    <source>
        <dbReference type="ARBA" id="ARBA00023237"/>
    </source>
</evidence>
<dbReference type="AlphaFoldDB" id="A0A2S9K4C2"/>
<dbReference type="InterPro" id="IPR000527">
    <property type="entry name" value="Flag_Lring"/>
</dbReference>
<gene>
    <name evidence="9" type="primary">flgH</name>
    <name evidence="11" type="ORF">C6P64_09960</name>
</gene>
<dbReference type="EMBL" id="PVLQ01000031">
    <property type="protein sequence ID" value="PRD65316.1"/>
    <property type="molecule type" value="Genomic_DNA"/>
</dbReference>
<dbReference type="PANTHER" id="PTHR34933:SF3">
    <property type="entry name" value="FLAGELLAR L-RING PROTEIN"/>
    <property type="match status" value="1"/>
</dbReference>
<evidence type="ECO:0000256" key="7">
    <source>
        <dbReference type="ARBA" id="ARBA00023143"/>
    </source>
</evidence>
<evidence type="ECO:0000256" key="10">
    <source>
        <dbReference type="SAM" id="SignalP"/>
    </source>
</evidence>
<dbReference type="PROSITE" id="PS51257">
    <property type="entry name" value="PROKAR_LIPOPROTEIN"/>
    <property type="match status" value="1"/>
</dbReference>